<keyword evidence="4" id="KW-1185">Reference proteome</keyword>
<dbReference type="OrthoDB" id="223814at2"/>
<dbReference type="InterPro" id="IPR013783">
    <property type="entry name" value="Ig-like_fold"/>
</dbReference>
<name>A0A2Z3HAD4_9BACT</name>
<dbReference type="RefSeq" id="WP_010044366.1">
    <property type="nucleotide sequence ID" value="NZ_CP025958.1"/>
</dbReference>
<feature type="domain" description="Bacterial Ig-like" evidence="2">
    <location>
        <begin position="1335"/>
        <end position="1427"/>
    </location>
</feature>
<feature type="domain" description="Bacterial Ig-like" evidence="2">
    <location>
        <begin position="1636"/>
        <end position="1720"/>
    </location>
</feature>
<dbReference type="Gene3D" id="2.130.10.130">
    <property type="entry name" value="Integrin alpha, N-terminal"/>
    <property type="match status" value="2"/>
</dbReference>
<dbReference type="Pfam" id="PF16640">
    <property type="entry name" value="Big_3_5"/>
    <property type="match status" value="10"/>
</dbReference>
<dbReference type="Pfam" id="PF12951">
    <property type="entry name" value="PATR"/>
    <property type="match status" value="5"/>
</dbReference>
<protein>
    <recommendedName>
        <fullName evidence="2">Bacterial Ig-like domain-containing protein</fullName>
    </recommendedName>
</protein>
<proteinExistence type="predicted"/>
<gene>
    <name evidence="3" type="ORF">C1280_33305</name>
</gene>
<dbReference type="SUPFAM" id="SSF69318">
    <property type="entry name" value="Integrin alpha N-terminal domain"/>
    <property type="match status" value="1"/>
</dbReference>
<feature type="domain" description="Bacterial Ig-like" evidence="2">
    <location>
        <begin position="2145"/>
        <end position="2234"/>
    </location>
</feature>
<dbReference type="PANTHER" id="PTHR44103:SF1">
    <property type="entry name" value="PROPROTEIN CONVERTASE P"/>
    <property type="match status" value="1"/>
</dbReference>
<dbReference type="EMBL" id="CP025958">
    <property type="protein sequence ID" value="AWM41402.1"/>
    <property type="molecule type" value="Genomic_DNA"/>
</dbReference>
<dbReference type="KEGG" id="gog:C1280_33305"/>
<feature type="domain" description="Bacterial Ig-like" evidence="2">
    <location>
        <begin position="2040"/>
        <end position="2120"/>
    </location>
</feature>
<feature type="domain" description="Bacterial Ig-like" evidence="2">
    <location>
        <begin position="1435"/>
        <end position="1518"/>
    </location>
</feature>
<reference evidence="3 4" key="1">
    <citation type="submission" date="2018-01" db="EMBL/GenBank/DDBJ databases">
        <title>G. obscuriglobus.</title>
        <authorList>
            <person name="Franke J."/>
            <person name="Blomberg W."/>
            <person name="Selmecki A."/>
        </authorList>
    </citation>
    <scope>NUCLEOTIDE SEQUENCE [LARGE SCALE GENOMIC DNA]</scope>
    <source>
        <strain evidence="3 4">DSM 5831</strain>
    </source>
</reference>
<dbReference type="PANTHER" id="PTHR44103">
    <property type="entry name" value="PROPROTEIN CONVERTASE P"/>
    <property type="match status" value="1"/>
</dbReference>
<evidence type="ECO:0000313" key="4">
    <source>
        <dbReference type="Proteomes" id="UP000245802"/>
    </source>
</evidence>
<feature type="domain" description="Bacterial Ig-like" evidence="2">
    <location>
        <begin position="1132"/>
        <end position="1208"/>
    </location>
</feature>
<dbReference type="InterPro" id="IPR011050">
    <property type="entry name" value="Pectin_lyase_fold/virulence"/>
</dbReference>
<organism evidence="3 4">
    <name type="scientific">Gemmata obscuriglobus</name>
    <dbReference type="NCBI Taxonomy" id="114"/>
    <lineage>
        <taxon>Bacteria</taxon>
        <taxon>Pseudomonadati</taxon>
        <taxon>Planctomycetota</taxon>
        <taxon>Planctomycetia</taxon>
        <taxon>Gemmatales</taxon>
        <taxon>Gemmataceae</taxon>
        <taxon>Gemmata</taxon>
    </lineage>
</organism>
<feature type="domain" description="Bacterial Ig-like" evidence="2">
    <location>
        <begin position="1242"/>
        <end position="1312"/>
    </location>
</feature>
<sequence length="2558" mass="254171">MLPSWLRQLFRNKFTGHGTVAPFQNALTLEALENRAMPAIITWTGGAVPDFDFNGSGTTNVGPVDANGAPVNPNDVGESGDLSWSNPLNWDLGVPTSGDDVVFETAAFYGGTLPRSANYFKYYTTDRFVPTPNSVMDLTQTVRSITIKDAGWLIVDQVVDEPLFPQGNAPTNLGTLTVTDGITYLGAGSSTLYFRMQLSNEAQNFTATNAAGTLNIIGNIGTSPAAANPSQVGFIKLGDGTISLGGRNPVTGAAGGNNTFAGLVEVQQGVLLANSNNALGLTAVGTNVLNGATLRVNVSNFRESLTIQGTGVGGQGALFGGDGVDPLTGGTVLNGVTLNPSATVGGRLTISGVVSGSGNLTTIGTITLTTANTYGGVTFVNAGSLAISNDDALSPGSYTVVSSGATLALLSNPVSGARVIDDELLILNGTGLADTGNNNQPLGALFAQGANRTTPAEWRSAIFLEGNATIGVFDGGALLVSGHLANLPASAAATALLTPTEALSLQAYRALNRPVVANASLSKWGKGTVIFPNPNLEFSGNTFVNNGVLVMQGPNVLGPATRTTAPRGGAITVNSDITNQSFGTLELQGQYTLQKNLTLNGPGYTGGALSITDNAATPAVHTVIDVAGTVTIASTTTISNDPNTDLTISGVIGGAAGQNLTKVGTGTVSITNTNTFLGALTLRNGVTTVTRGGGFGGTGGAGTTVASGAALVLASGITVQNEALTLTSAAGSSAALQVSSGTNVWTGTVSVIGNNQIGPGDEAIINVTGATGSLEFSNVVSGDAKIRKLGAGELKLTGTASNTFVDTLQIEQGTVSLKKIAPVGTTVNAVAGAIIVGDGQGGNNADVLRLDAPNQIPDTRAITVNSSGLFDLNGSNETVGPLALQGGEVTTGAGSLILTTNVATFGSSEMSRITGNVFLGSTTRTFTFLPGAATTFSANRNPAQAGGTVTLTFTVTGNPGDPVPTGTVSFFDGNIFLGTATVLAGTATFTVQANVLTVGAHTITAVYTGDANYAPSTVPLDQSLVIVNPSERAVLTSSASPALAGQVITFTFNLPPRAGEAVPTGTVQFFDGPNPIGAPVALSALGTATYMTTLPVGSHQITAAYSGDGTYSPVQVTLANQQVGTPAQLVLRSSGNPVAPGSPVTFTFIASGDSSAPTPGGSVQFFDNGVAIGAPVALDANGVATLTTSALTVGTHTITAAYTGDANVYLPGVVPLAPTLVVGGTPLLTVISGANQAIAASAVPLTFIATGRAGDPVPTGTVQFFDNGVGIGAPVALVNGQATISPTTLGVGSRTITAVYSGDNFYAGGTGRLTANQTIIAAPTPAAGTIAGIVSSSSNSVTSNGNVTFTFTAIPPSGGVIPNGTVQFFDGTTPIGAPVALNTVGNNGVASVTTSGLTPGTHTIRAQYFGGNYTANTYTLTPAQVVVNPYIIQVSSSNNPAGVTENVTFTANFITLPGAPALTGTVSFYDNGVQIGTIQNVVGGSASVTTPNLTPGTHTITVRYFGSGGLTPTYAPTVTDVPLAPSQVVGVPPIMLLTSNLNPAPPGSLVTLTFVASGKAGDPVPAGSVQFFDNGVPIGGTVPLNAGSATRDVSFTPGTHTITAQFIPENGNTNYTSGVATLVPSQVVTTPAAIQLTADNNPTATGANVTFTYRLTPGTNDPVPTGTVQFFDGATPISGQVILVNGVATLTTNTLTIGTHTITAVFTSGDSNYQSNQATFNNLVVSNPPLPPLAPPPTIVGAAQPTLQMNAVMSGAAGAGVIKTGSGQLVLNAVNTYTGTTTVNGLNGAIVVGVNNALPDTGVVVTTGTLTVNPGVSDQVASLTGAGTLDLGAGGNLATGVSNGNDTFAGPITGSGTLTKVGAGTLTLTGNSPAYTGSSVVAGGTLLVTANQSSASVVVQGGATLGGTGTVGAVTVNPGGVLAPGTSPGILNSTGNLTFSAGSTFLVEVNGTTVGTQYDRYVTTGTANLNGATLGFNLGFTPTLGDSFTILTAAGGVSGAFNGLPDQGTFTLNNRVYQVSYLATSVVVTQVANATTTSLVSNNNPSLPGSAVTFTFTITPTAGADPMPLGTVQFQDNGVNIGAPVTLTAGSGNSAVAVLTTSALVNGSHTITAVYTPQTVPTASPYLTATAAIVQAVTVPSTTTLTALQGPVVFGSVTSFLAGVGEQSGLQTPTGTFTFTNSATGAVLGVVALDATGRAVFSTAALPPGTATVTVTYSGDSFYRASTATVTQVVDRQNRVVVGSDAGPVATVQVFDSTTGALVGTFQPFDQYTGGVKVATGDVNNDGVADIVVSAGAGAPGGHVKVYDGVSFGLLSSFFTFLGYNGGVNVAVGDVDGDGFGDVVIGTAASNDHVKAFSGRSLLNGGIAANGTADPSTILSFFAYGGGNPVGVTVAAGDVDGDGRADVITGSATFAGHVKAFSASGQQIGSYFAYGAGYLGGIYVAAGDLDGDGRAEIVTGATNAPHVKALRLDGSEVASFFAYTNGNGSPAPFGVRVAVADRNGDRLADILTGSAGGAPHVKAFSGLDPSLLLDSFIAIPPGQAPSTSGVFVGGSAPK</sequence>
<accession>A0A2Z3HAD4</accession>
<dbReference type="Proteomes" id="UP000245802">
    <property type="component" value="Chromosome"/>
</dbReference>
<dbReference type="SUPFAM" id="SSF51126">
    <property type="entry name" value="Pectin lyase-like"/>
    <property type="match status" value="3"/>
</dbReference>
<dbReference type="InterPro" id="IPR028994">
    <property type="entry name" value="Integrin_alpha_N"/>
</dbReference>
<evidence type="ECO:0000259" key="2">
    <source>
        <dbReference type="Pfam" id="PF16640"/>
    </source>
</evidence>
<dbReference type="InterPro" id="IPR013425">
    <property type="entry name" value="Autotrns_rpt"/>
</dbReference>
<dbReference type="Gene3D" id="2.60.40.10">
    <property type="entry name" value="Immunoglobulins"/>
    <property type="match status" value="9"/>
</dbReference>
<dbReference type="InterPro" id="IPR013517">
    <property type="entry name" value="FG-GAP"/>
</dbReference>
<keyword evidence="1" id="KW-0732">Signal</keyword>
<dbReference type="Pfam" id="PF01839">
    <property type="entry name" value="FG-GAP"/>
    <property type="match status" value="2"/>
</dbReference>
<evidence type="ECO:0000313" key="3">
    <source>
        <dbReference type="EMBL" id="AWM41402.1"/>
    </source>
</evidence>
<feature type="domain" description="Bacterial Ig-like" evidence="2">
    <location>
        <begin position="938"/>
        <end position="1019"/>
    </location>
</feature>
<dbReference type="InterPro" id="IPR032109">
    <property type="entry name" value="Big_3_5"/>
</dbReference>
<feature type="domain" description="Bacterial Ig-like" evidence="2">
    <location>
        <begin position="1537"/>
        <end position="1622"/>
    </location>
</feature>
<feature type="domain" description="Bacterial Ig-like" evidence="2">
    <location>
        <begin position="1035"/>
        <end position="1123"/>
    </location>
</feature>
<evidence type="ECO:0000256" key="1">
    <source>
        <dbReference type="ARBA" id="ARBA00022729"/>
    </source>
</evidence>
<dbReference type="NCBIfam" id="TIGR02601">
    <property type="entry name" value="autotrns_rpt"/>
    <property type="match status" value="2"/>
</dbReference>